<organism evidence="2 3">
    <name type="scientific">Rhizodiscina lignyota</name>
    <dbReference type="NCBI Taxonomy" id="1504668"/>
    <lineage>
        <taxon>Eukaryota</taxon>
        <taxon>Fungi</taxon>
        <taxon>Dikarya</taxon>
        <taxon>Ascomycota</taxon>
        <taxon>Pezizomycotina</taxon>
        <taxon>Dothideomycetes</taxon>
        <taxon>Pleosporomycetidae</taxon>
        <taxon>Aulographales</taxon>
        <taxon>Rhizodiscinaceae</taxon>
        <taxon>Rhizodiscina</taxon>
    </lineage>
</organism>
<feature type="region of interest" description="Disordered" evidence="1">
    <location>
        <begin position="266"/>
        <end position="317"/>
    </location>
</feature>
<name>A0A9P4M301_9PEZI</name>
<dbReference type="Proteomes" id="UP000799772">
    <property type="component" value="Unassembled WGS sequence"/>
</dbReference>
<evidence type="ECO:0000256" key="1">
    <source>
        <dbReference type="SAM" id="MobiDB-lite"/>
    </source>
</evidence>
<protein>
    <submittedName>
        <fullName evidence="2">Uncharacterized protein</fullName>
    </submittedName>
</protein>
<gene>
    <name evidence="2" type="ORF">NA57DRAFT_81950</name>
</gene>
<accession>A0A9P4M301</accession>
<evidence type="ECO:0000313" key="3">
    <source>
        <dbReference type="Proteomes" id="UP000799772"/>
    </source>
</evidence>
<reference evidence="2" key="1">
    <citation type="journal article" date="2020" name="Stud. Mycol.">
        <title>101 Dothideomycetes genomes: a test case for predicting lifestyles and emergence of pathogens.</title>
        <authorList>
            <person name="Haridas S."/>
            <person name="Albert R."/>
            <person name="Binder M."/>
            <person name="Bloem J."/>
            <person name="Labutti K."/>
            <person name="Salamov A."/>
            <person name="Andreopoulos B."/>
            <person name="Baker S."/>
            <person name="Barry K."/>
            <person name="Bills G."/>
            <person name="Bluhm B."/>
            <person name="Cannon C."/>
            <person name="Castanera R."/>
            <person name="Culley D."/>
            <person name="Daum C."/>
            <person name="Ezra D."/>
            <person name="Gonzalez J."/>
            <person name="Henrissat B."/>
            <person name="Kuo A."/>
            <person name="Liang C."/>
            <person name="Lipzen A."/>
            <person name="Lutzoni F."/>
            <person name="Magnuson J."/>
            <person name="Mondo S."/>
            <person name="Nolan M."/>
            <person name="Ohm R."/>
            <person name="Pangilinan J."/>
            <person name="Park H.-J."/>
            <person name="Ramirez L."/>
            <person name="Alfaro M."/>
            <person name="Sun H."/>
            <person name="Tritt A."/>
            <person name="Yoshinaga Y."/>
            <person name="Zwiers L.-H."/>
            <person name="Turgeon B."/>
            <person name="Goodwin S."/>
            <person name="Spatafora J."/>
            <person name="Crous P."/>
            <person name="Grigoriev I."/>
        </authorList>
    </citation>
    <scope>NUCLEOTIDE SEQUENCE</scope>
    <source>
        <strain evidence="2">CBS 133067</strain>
    </source>
</reference>
<dbReference type="EMBL" id="ML978142">
    <property type="protein sequence ID" value="KAF2092802.1"/>
    <property type="molecule type" value="Genomic_DNA"/>
</dbReference>
<comment type="caution">
    <text evidence="2">The sequence shown here is derived from an EMBL/GenBank/DDBJ whole genome shotgun (WGS) entry which is preliminary data.</text>
</comment>
<sequence>MSQNRNPKGLQIETTPEDYETASTSSSLDDPISKEAWETLERCSRTVSALRDSIATLDVTCRIAEALLILPYKTKKSIKLMQSAATQTESLGCPPLQAFCADLRAEIETRHELAKNSEEPNLDTARELQWNAYMFRWNYRHRYQETDRWRYISRRIDSLRNKLMLDTPDMKRRLRNPETPKDDRSRFDGVKTLGFPSSLNGVYCSLSNHLFPDQRVHNTPTTATTAIVPDSPPDITDEEALERVHAGELDDQMNGDTATPIYWGAALNPDLAESPPLTSPSSEDSYRDEDAGPATSTYDSNEDTPFDFQASERDASR</sequence>
<proteinExistence type="predicted"/>
<evidence type="ECO:0000313" key="2">
    <source>
        <dbReference type="EMBL" id="KAF2092802.1"/>
    </source>
</evidence>
<feature type="region of interest" description="Disordered" evidence="1">
    <location>
        <begin position="1"/>
        <end position="30"/>
    </location>
</feature>
<dbReference type="AlphaFoldDB" id="A0A9P4M301"/>
<keyword evidence="3" id="KW-1185">Reference proteome</keyword>